<evidence type="ECO:0000259" key="2">
    <source>
        <dbReference type="Pfam" id="PF14032"/>
    </source>
</evidence>
<comment type="caution">
    <text evidence="3">The sequence shown here is derived from an EMBL/GenBank/DDBJ whole genome shotgun (WGS) entry which is preliminary data.</text>
</comment>
<dbReference type="STRING" id="59750.AWC31_05885"/>
<feature type="signal peptide" evidence="1">
    <location>
        <begin position="1"/>
        <end position="23"/>
    </location>
</feature>
<dbReference type="PROSITE" id="PS51257">
    <property type="entry name" value="PROKAR_LIPOPROTEIN"/>
    <property type="match status" value="1"/>
</dbReference>
<feature type="domain" description="PknH-like extracellular" evidence="2">
    <location>
        <begin position="42"/>
        <end position="225"/>
    </location>
</feature>
<dbReference type="PATRIC" id="fig|59750.3.peg.5905"/>
<sequence length="230" mass="24610">MTRLCATGVAVILSGLLSGCVNTVTGSAMRDPDAPPFETTLTESDLDQLLVPVEQLNDIVGSFDLEVTLELDELNDNSEAVSDPECLAAAFGAQELVYGDTGWTALRDQIVREPGEDNAHWIEQAVVLYPSSDEAREFFDTSQATWDNCVGSIVTYNQDNQPLEWAVSEVTAEETTISQMSTPEGAPSGGCHHALSVASNVVVETWACGDDIVDQASEIAGEIVANIEKI</sequence>
<dbReference type="InterPro" id="IPR026954">
    <property type="entry name" value="PknH-like_Extracell"/>
</dbReference>
<name>A0A132PQ62_9MYCO</name>
<keyword evidence="4" id="KW-1185">Reference proteome</keyword>
<keyword evidence="1" id="KW-0732">Signal</keyword>
<dbReference type="Gene3D" id="3.40.1000.70">
    <property type="entry name" value="PknH-like extracellular domain"/>
    <property type="match status" value="1"/>
</dbReference>
<keyword evidence="3" id="KW-0723">Serine/threonine-protein kinase</keyword>
<feature type="chain" id="PRO_5039406009" evidence="1">
    <location>
        <begin position="24"/>
        <end position="230"/>
    </location>
</feature>
<dbReference type="Proteomes" id="UP000070612">
    <property type="component" value="Unassembled WGS sequence"/>
</dbReference>
<protein>
    <submittedName>
        <fullName evidence="3">Serine/threonine protein kinase</fullName>
    </submittedName>
</protein>
<dbReference type="InterPro" id="IPR038232">
    <property type="entry name" value="PknH-like_Extracell_sf"/>
</dbReference>
<evidence type="ECO:0000256" key="1">
    <source>
        <dbReference type="SAM" id="SignalP"/>
    </source>
</evidence>
<dbReference type="EMBL" id="LGTW01000005">
    <property type="protein sequence ID" value="KWX24471.1"/>
    <property type="molecule type" value="Genomic_DNA"/>
</dbReference>
<keyword evidence="3" id="KW-0418">Kinase</keyword>
<dbReference type="GO" id="GO:0004674">
    <property type="term" value="F:protein serine/threonine kinase activity"/>
    <property type="evidence" value="ECO:0007669"/>
    <property type="project" value="UniProtKB-KW"/>
</dbReference>
<evidence type="ECO:0000313" key="3">
    <source>
        <dbReference type="EMBL" id="KWX24471.1"/>
    </source>
</evidence>
<reference evidence="3 4" key="1">
    <citation type="submission" date="2015-07" db="EMBL/GenBank/DDBJ databases">
        <title>A draft genome sequence of Mycobacterium wolinskyi.</title>
        <authorList>
            <person name="de Man T.J."/>
            <person name="Perry K.A."/>
            <person name="Coulliette A.D."/>
            <person name="Jensen B."/>
            <person name="Toney N.C."/>
            <person name="Limbago B.M."/>
            <person name="Noble-Wang J."/>
        </authorList>
    </citation>
    <scope>NUCLEOTIDE SEQUENCE [LARGE SCALE GENOMIC DNA]</scope>
    <source>
        <strain evidence="3 4">CDC_01</strain>
    </source>
</reference>
<accession>A0A132PQ62</accession>
<proteinExistence type="predicted"/>
<dbReference type="AlphaFoldDB" id="A0A132PQ62"/>
<gene>
    <name evidence="3" type="ORF">AFM11_09340</name>
</gene>
<dbReference type="Pfam" id="PF14032">
    <property type="entry name" value="PknH_C"/>
    <property type="match status" value="1"/>
</dbReference>
<evidence type="ECO:0000313" key="4">
    <source>
        <dbReference type="Proteomes" id="UP000070612"/>
    </source>
</evidence>
<organism evidence="3 4">
    <name type="scientific">Mycolicibacterium wolinskyi</name>
    <dbReference type="NCBI Taxonomy" id="59750"/>
    <lineage>
        <taxon>Bacteria</taxon>
        <taxon>Bacillati</taxon>
        <taxon>Actinomycetota</taxon>
        <taxon>Actinomycetes</taxon>
        <taxon>Mycobacteriales</taxon>
        <taxon>Mycobacteriaceae</taxon>
        <taxon>Mycolicibacterium</taxon>
    </lineage>
</organism>
<keyword evidence="3" id="KW-0808">Transferase</keyword>